<dbReference type="PROSITE" id="PS51257">
    <property type="entry name" value="PROKAR_LIPOPROTEIN"/>
    <property type="match status" value="1"/>
</dbReference>
<evidence type="ECO:0000313" key="5">
    <source>
        <dbReference type="Proteomes" id="UP000535890"/>
    </source>
</evidence>
<sequence>MRRLLLTAVAAVALAGCATPRPAQPADGNGSGPGPCSPSTTIESYSDALEGQTFEGQTVGNLSALAARSDGTLYALSDRSVLFTLDASATRPLSSVVLADPAGKPLDSESLVIDPDGTLLIGDESGPQVLRYSPDGRLIGALPIPADIAGRTQDNATFEGLARQPDGTLVASLEKPLTGEADTRLLTWRNDVPGTEIPMPLPADLGVSELVAVGDGRLLALERGYEKATGNTVHLLLVDPRTSPAAVTVLADLGACPSLGATAKQPQHNPLLDNIEGMTITGRDPDGALDLLLVSDDNDSPQQITRTYRLRTAL</sequence>
<evidence type="ECO:0000259" key="3">
    <source>
        <dbReference type="Pfam" id="PF13449"/>
    </source>
</evidence>
<reference evidence="4 5" key="1">
    <citation type="submission" date="2020-07" db="EMBL/GenBank/DDBJ databases">
        <title>Sequencing the genomes of 1000 actinobacteria strains.</title>
        <authorList>
            <person name="Klenk H.-P."/>
        </authorList>
    </citation>
    <scope>NUCLEOTIDE SEQUENCE [LARGE SCALE GENOMIC DNA]</scope>
    <source>
        <strain evidence="4 5">DSM 45772</strain>
    </source>
</reference>
<dbReference type="RefSeq" id="WP_179793093.1">
    <property type="nucleotide sequence ID" value="NZ_BAABHP010000004.1"/>
</dbReference>
<accession>A0A7Y9DTP4</accession>
<dbReference type="EMBL" id="JACCBN010000001">
    <property type="protein sequence ID" value="NYD35224.1"/>
    <property type="molecule type" value="Genomic_DNA"/>
</dbReference>
<keyword evidence="1 2" id="KW-0732">Signal</keyword>
<protein>
    <recommendedName>
        <fullName evidence="3">Phytase-like domain-containing protein</fullName>
    </recommendedName>
</protein>
<comment type="caution">
    <text evidence="4">The sequence shown here is derived from an EMBL/GenBank/DDBJ whole genome shotgun (WGS) entry which is preliminary data.</text>
</comment>
<feature type="domain" description="Phytase-like" evidence="3">
    <location>
        <begin position="57"/>
        <end position="298"/>
    </location>
</feature>
<proteinExistence type="predicted"/>
<feature type="chain" id="PRO_5030611638" description="Phytase-like domain-containing protein" evidence="2">
    <location>
        <begin position="26"/>
        <end position="314"/>
    </location>
</feature>
<dbReference type="PANTHER" id="PTHR37957">
    <property type="entry name" value="BLR7070 PROTEIN"/>
    <property type="match status" value="1"/>
</dbReference>
<name>A0A7Y9DTP4_9PSEU</name>
<gene>
    <name evidence="4" type="ORF">BJ983_001326</name>
</gene>
<evidence type="ECO:0000313" key="4">
    <source>
        <dbReference type="EMBL" id="NYD35224.1"/>
    </source>
</evidence>
<dbReference type="Pfam" id="PF08139">
    <property type="entry name" value="LPAM_1"/>
    <property type="match status" value="1"/>
</dbReference>
<organism evidence="4 5">
    <name type="scientific">Actinomycetospora corticicola</name>
    <dbReference type="NCBI Taxonomy" id="663602"/>
    <lineage>
        <taxon>Bacteria</taxon>
        <taxon>Bacillati</taxon>
        <taxon>Actinomycetota</taxon>
        <taxon>Actinomycetes</taxon>
        <taxon>Pseudonocardiales</taxon>
        <taxon>Pseudonocardiaceae</taxon>
        <taxon>Actinomycetospora</taxon>
    </lineage>
</organism>
<evidence type="ECO:0000256" key="1">
    <source>
        <dbReference type="ARBA" id="ARBA00022729"/>
    </source>
</evidence>
<keyword evidence="5" id="KW-1185">Reference proteome</keyword>
<dbReference type="SUPFAM" id="SSF63829">
    <property type="entry name" value="Calcium-dependent phosphotriesterase"/>
    <property type="match status" value="1"/>
</dbReference>
<feature type="signal peptide" evidence="2">
    <location>
        <begin position="1"/>
        <end position="25"/>
    </location>
</feature>
<dbReference type="InterPro" id="IPR027372">
    <property type="entry name" value="Phytase-like_dom"/>
</dbReference>
<evidence type="ECO:0000256" key="2">
    <source>
        <dbReference type="SAM" id="SignalP"/>
    </source>
</evidence>
<dbReference type="Pfam" id="PF13449">
    <property type="entry name" value="Phytase-like"/>
    <property type="match status" value="1"/>
</dbReference>
<dbReference type="AlphaFoldDB" id="A0A7Y9DTP4"/>
<dbReference type="PANTHER" id="PTHR37957:SF1">
    <property type="entry name" value="PHYTASE-LIKE DOMAIN-CONTAINING PROTEIN"/>
    <property type="match status" value="1"/>
</dbReference>
<dbReference type="InterPro" id="IPR012640">
    <property type="entry name" value="Membr_lipoprot_lipid_attach_CS"/>
</dbReference>
<dbReference type="Proteomes" id="UP000535890">
    <property type="component" value="Unassembled WGS sequence"/>
</dbReference>